<dbReference type="SUPFAM" id="SSF51730">
    <property type="entry name" value="FAD-linked oxidoreductase"/>
    <property type="match status" value="1"/>
</dbReference>
<feature type="domain" description="Proline dehydrogenase" evidence="11">
    <location>
        <begin position="65"/>
        <end position="317"/>
    </location>
</feature>
<proteinExistence type="predicted"/>
<evidence type="ECO:0000256" key="1">
    <source>
        <dbReference type="ARBA" id="ARBA00004739"/>
    </source>
</evidence>
<dbReference type="AlphaFoldDB" id="A0A4Q7L5H7"/>
<feature type="binding site" evidence="10">
    <location>
        <begin position="244"/>
        <end position="245"/>
    </location>
    <ligand>
        <name>FAD</name>
        <dbReference type="ChEBI" id="CHEBI:57692"/>
    </ligand>
</feature>
<feature type="binding site" evidence="10">
    <location>
        <begin position="205"/>
        <end position="207"/>
    </location>
    <ligand>
        <name>FAD</name>
        <dbReference type="ChEBI" id="CHEBI:57692"/>
    </ligand>
</feature>
<evidence type="ECO:0000256" key="6">
    <source>
        <dbReference type="ARBA" id="ARBA00023002"/>
    </source>
</evidence>
<dbReference type="EMBL" id="SGWQ01000001">
    <property type="protein sequence ID" value="RZS44585.1"/>
    <property type="molecule type" value="Genomic_DNA"/>
</dbReference>
<keyword evidence="7" id="KW-0642">Proline metabolism</keyword>
<dbReference type="InterPro" id="IPR029041">
    <property type="entry name" value="FAD-linked_oxidoreductase-like"/>
</dbReference>
<dbReference type="InterPro" id="IPR002872">
    <property type="entry name" value="Proline_DH_dom"/>
</dbReference>
<evidence type="ECO:0000256" key="5">
    <source>
        <dbReference type="ARBA" id="ARBA00022827"/>
    </source>
</evidence>
<dbReference type="Pfam" id="PF01619">
    <property type="entry name" value="Pro_dh"/>
    <property type="match status" value="1"/>
</dbReference>
<sequence length="326" mass="36224">MWAGSGCSRGNRWSYSLRVNPLRSLILAAAGNDAIRKLVATTPISRDVVRRFVAGETTAEAITVTRTLVDSGLTVTLDYLGEDTTDAELAEQTVQAYLKLLDRLHAENLAERAEVSVKLSAVGQLLDETLALNNASRICAAAEQAGTTVTLDMEDHTTTDSTLRILDELRRTWPWTGAVLQSYLHRTLDDCARLAGSGSRVRLCKGAYAEPEQVAFADKHEIDVGYVRCANALLAGDGYPMFATHDPRLVEILSERAKWHDRKPGSFEFQMLYGIRPDEQLRLAGEGHTVRVYVPYGEQWYGYLMRRLAERPANMAFFLRALASRS</sequence>
<feature type="binding site" evidence="10">
    <location>
        <position position="181"/>
    </location>
    <ligand>
        <name>FAD</name>
        <dbReference type="ChEBI" id="CHEBI:57692"/>
    </ligand>
</feature>
<evidence type="ECO:0000313" key="13">
    <source>
        <dbReference type="Proteomes" id="UP000294257"/>
    </source>
</evidence>
<evidence type="ECO:0000259" key="11">
    <source>
        <dbReference type="Pfam" id="PF01619"/>
    </source>
</evidence>
<evidence type="ECO:0000256" key="7">
    <source>
        <dbReference type="ARBA" id="ARBA00023062"/>
    </source>
</evidence>
<feature type="binding site" evidence="9">
    <location>
        <position position="306"/>
    </location>
    <ligand>
        <name>substrate</name>
    </ligand>
</feature>
<dbReference type="EC" id="1.5.5.2" evidence="2"/>
<keyword evidence="5 10" id="KW-0274">FAD</keyword>
<evidence type="ECO:0000256" key="8">
    <source>
        <dbReference type="ARBA" id="ARBA00048779"/>
    </source>
</evidence>
<keyword evidence="6" id="KW-0560">Oxidoreductase</keyword>
<dbReference type="GO" id="GO:0010133">
    <property type="term" value="P:L-proline catabolic process to L-glutamate"/>
    <property type="evidence" value="ECO:0007669"/>
    <property type="project" value="UniProtKB-UniPathway"/>
</dbReference>
<feature type="binding site" evidence="10">
    <location>
        <position position="153"/>
    </location>
    <ligand>
        <name>FAD</name>
        <dbReference type="ChEBI" id="CHEBI:57692"/>
    </ligand>
</feature>
<dbReference type="PANTHER" id="PTHR13914:SF0">
    <property type="entry name" value="PROLINE DEHYDROGENASE 1, MITOCHONDRIAL"/>
    <property type="match status" value="1"/>
</dbReference>
<dbReference type="UniPathway" id="UPA00261">
    <property type="reaction ID" value="UER00373"/>
</dbReference>
<keyword evidence="13" id="KW-1185">Reference proteome</keyword>
<comment type="cofactor">
    <cofactor evidence="10">
        <name>FAD</name>
        <dbReference type="ChEBI" id="CHEBI:57692"/>
    </cofactor>
    <text evidence="10">Binds 1 FAD per subunit.</text>
</comment>
<accession>A0A4Q7L5H7</accession>
<protein>
    <recommendedName>
        <fullName evidence="2">proline dehydrogenase</fullName>
        <ecNumber evidence="2">1.5.5.2</ecNumber>
    </recommendedName>
</protein>
<reference evidence="12 13" key="1">
    <citation type="submission" date="2019-02" db="EMBL/GenBank/DDBJ databases">
        <title>Genomic Encyclopedia of Type Strains, Phase IV (KMG-IV): sequencing the most valuable type-strain genomes for metagenomic binning, comparative biology and taxonomic classification.</title>
        <authorList>
            <person name="Goeker M."/>
        </authorList>
    </citation>
    <scope>NUCLEOTIDE SEQUENCE [LARGE SCALE GENOMIC DNA]</scope>
    <source>
        <strain evidence="12 13">DSM 101727</strain>
    </source>
</reference>
<feature type="binding site" evidence="9">
    <location>
        <position position="118"/>
    </location>
    <ligand>
        <name>substrate</name>
    </ligand>
</feature>
<name>A0A4Q7L5H7_9PSEU</name>
<evidence type="ECO:0000256" key="4">
    <source>
        <dbReference type="ARBA" id="ARBA00022741"/>
    </source>
</evidence>
<feature type="binding site" evidence="9">
    <location>
        <position position="307"/>
    </location>
    <ligand>
        <name>substrate</name>
    </ligand>
</feature>
<gene>
    <name evidence="12" type="ORF">EV193_101461</name>
</gene>
<dbReference type="PIRSF" id="PIRSF000196">
    <property type="entry name" value="Pro_dehydrog"/>
    <property type="match status" value="1"/>
</dbReference>
<evidence type="ECO:0000313" key="12">
    <source>
        <dbReference type="EMBL" id="RZS44585.1"/>
    </source>
</evidence>
<feature type="binding site" evidence="10">
    <location>
        <position position="219"/>
    </location>
    <ligand>
        <name>FAD</name>
        <dbReference type="ChEBI" id="CHEBI:57692"/>
    </ligand>
</feature>
<dbReference type="GO" id="GO:0000166">
    <property type="term" value="F:nucleotide binding"/>
    <property type="evidence" value="ECO:0007669"/>
    <property type="project" value="UniProtKB-KW"/>
</dbReference>
<keyword evidence="4 10" id="KW-0547">Nucleotide-binding</keyword>
<evidence type="ECO:0000256" key="10">
    <source>
        <dbReference type="PIRSR" id="PIRSR000196-2"/>
    </source>
</evidence>
<evidence type="ECO:0000256" key="3">
    <source>
        <dbReference type="ARBA" id="ARBA00022630"/>
    </source>
</evidence>
<organism evidence="12 13">
    <name type="scientific">Herbihabitans rhizosphaerae</name>
    <dbReference type="NCBI Taxonomy" id="1872711"/>
    <lineage>
        <taxon>Bacteria</taxon>
        <taxon>Bacillati</taxon>
        <taxon>Actinomycetota</taxon>
        <taxon>Actinomycetes</taxon>
        <taxon>Pseudonocardiales</taxon>
        <taxon>Pseudonocardiaceae</taxon>
        <taxon>Herbihabitans</taxon>
    </lineage>
</organism>
<comment type="caution">
    <text evidence="12">The sequence shown here is derived from an EMBL/GenBank/DDBJ whole genome shotgun (WGS) entry which is preliminary data.</text>
</comment>
<dbReference type="PANTHER" id="PTHR13914">
    <property type="entry name" value="PROLINE OXIDASE"/>
    <property type="match status" value="1"/>
</dbReference>
<dbReference type="Gene3D" id="3.20.20.220">
    <property type="match status" value="1"/>
</dbReference>
<dbReference type="GO" id="GO:0004657">
    <property type="term" value="F:proline dehydrogenase activity"/>
    <property type="evidence" value="ECO:0007669"/>
    <property type="project" value="UniProtKB-EC"/>
</dbReference>
<comment type="pathway">
    <text evidence="1">Amino-acid degradation; L-proline degradation into L-glutamate; L-glutamate from L-proline: step 1/2.</text>
</comment>
<dbReference type="Proteomes" id="UP000294257">
    <property type="component" value="Unassembled WGS sequence"/>
</dbReference>
<evidence type="ECO:0000256" key="2">
    <source>
        <dbReference type="ARBA" id="ARBA00012695"/>
    </source>
</evidence>
<dbReference type="InterPro" id="IPR008219">
    <property type="entry name" value="PRODH_bac_arc"/>
</dbReference>
<keyword evidence="3" id="KW-0285">Flavoprotein</keyword>
<dbReference type="InterPro" id="IPR015659">
    <property type="entry name" value="Proline_oxidase"/>
</dbReference>
<evidence type="ECO:0000256" key="9">
    <source>
        <dbReference type="PIRSR" id="PIRSR000196-1"/>
    </source>
</evidence>
<comment type="catalytic activity">
    <reaction evidence="8">
        <text>L-proline + a quinone = (S)-1-pyrroline-5-carboxylate + a quinol + H(+)</text>
        <dbReference type="Rhea" id="RHEA:23784"/>
        <dbReference type="ChEBI" id="CHEBI:15378"/>
        <dbReference type="ChEBI" id="CHEBI:17388"/>
        <dbReference type="ChEBI" id="CHEBI:24646"/>
        <dbReference type="ChEBI" id="CHEBI:60039"/>
        <dbReference type="ChEBI" id="CHEBI:132124"/>
        <dbReference type="EC" id="1.5.5.2"/>
    </reaction>
</comment>